<dbReference type="AlphaFoldDB" id="A0A9X1LYB5"/>
<dbReference type="PROSITE" id="PS51202">
    <property type="entry name" value="RCK_C"/>
    <property type="match status" value="1"/>
</dbReference>
<evidence type="ECO:0000256" key="3">
    <source>
        <dbReference type="ARBA" id="ARBA00022448"/>
    </source>
</evidence>
<dbReference type="NCBIfam" id="TIGR01625">
    <property type="entry name" value="YidE_YbjL_dupl"/>
    <property type="match status" value="1"/>
</dbReference>
<keyword evidence="3" id="KW-0813">Transport</keyword>
<evidence type="ECO:0000256" key="4">
    <source>
        <dbReference type="ARBA" id="ARBA00022475"/>
    </source>
</evidence>
<feature type="transmembrane region" description="Helical" evidence="8">
    <location>
        <begin position="92"/>
        <end position="114"/>
    </location>
</feature>
<feature type="transmembrane region" description="Helical" evidence="8">
    <location>
        <begin position="443"/>
        <end position="463"/>
    </location>
</feature>
<accession>A0A9X1LYB5</accession>
<protein>
    <submittedName>
        <fullName evidence="10">Transporter</fullName>
    </submittedName>
</protein>
<feature type="transmembrane region" description="Helical" evidence="8">
    <location>
        <begin position="152"/>
        <end position="170"/>
    </location>
</feature>
<dbReference type="GO" id="GO:0006813">
    <property type="term" value="P:potassium ion transport"/>
    <property type="evidence" value="ECO:0007669"/>
    <property type="project" value="InterPro"/>
</dbReference>
<evidence type="ECO:0000259" key="9">
    <source>
        <dbReference type="PROSITE" id="PS51202"/>
    </source>
</evidence>
<feature type="transmembrane region" description="Helical" evidence="8">
    <location>
        <begin position="351"/>
        <end position="370"/>
    </location>
</feature>
<organism evidence="10 11">
    <name type="scientific">Microbacterium allomyrinae</name>
    <dbReference type="NCBI Taxonomy" id="2830666"/>
    <lineage>
        <taxon>Bacteria</taxon>
        <taxon>Bacillati</taxon>
        <taxon>Actinomycetota</taxon>
        <taxon>Actinomycetes</taxon>
        <taxon>Micrococcales</taxon>
        <taxon>Microbacteriaceae</taxon>
        <taxon>Microbacterium</taxon>
    </lineage>
</organism>
<evidence type="ECO:0000256" key="8">
    <source>
        <dbReference type="SAM" id="Phobius"/>
    </source>
</evidence>
<keyword evidence="7 8" id="KW-0472">Membrane</keyword>
<comment type="subcellular location">
    <subcellularLocation>
        <location evidence="1">Cell membrane</location>
        <topology evidence="1">Multi-pass membrane protein</topology>
    </subcellularLocation>
</comment>
<proteinExistence type="inferred from homology"/>
<keyword evidence="4" id="KW-1003">Cell membrane</keyword>
<keyword evidence="5 8" id="KW-0812">Transmembrane</keyword>
<feature type="domain" description="RCK C-terminal" evidence="9">
    <location>
        <begin position="256"/>
        <end position="340"/>
    </location>
</feature>
<evidence type="ECO:0000256" key="1">
    <source>
        <dbReference type="ARBA" id="ARBA00004651"/>
    </source>
</evidence>
<comment type="caution">
    <text evidence="10">The sequence shown here is derived from an EMBL/GenBank/DDBJ whole genome shotgun (WGS) entry which is preliminary data.</text>
</comment>
<dbReference type="GO" id="GO:0005886">
    <property type="term" value="C:plasma membrane"/>
    <property type="evidence" value="ECO:0007669"/>
    <property type="project" value="UniProtKB-SubCell"/>
</dbReference>
<dbReference type="InterPro" id="IPR036721">
    <property type="entry name" value="RCK_C_sf"/>
</dbReference>
<keyword evidence="11" id="KW-1185">Reference proteome</keyword>
<dbReference type="SUPFAM" id="SSF116726">
    <property type="entry name" value="TrkA C-terminal domain-like"/>
    <property type="match status" value="1"/>
</dbReference>
<sequence length="526" mass="53660">MSTVFEFLAAQPVILLFLLLGAGAAIGRIRIGGISLGAVAVLFTAIGLNAWAVSQGVTLEIPAVLGDFGVVVFAFCTGIIAGPAFFQALRTSYPLMLVVSAIVLLAAATGYGLGTAMGLSPVTIAGTFAGAVTNTPALAATGGSPEATVGYASAYVFGVVGAMAAVWLALRHARHDTDAPGVIVDKPVQVDTTSLPTATDVAGRHGGRVAFSRIEHISGDPAETVHSGTEFRPGDVVNVVGPADEVQAVAAELGHTSAIDITRDRTRLDFRRIILSDAALAGRTIGSLRLRERFGASIMRVRRGDVDVVAGPDFPLHLGDRLRVVAPTEQMPAVTAFLGDSERGLADVHPVALGVGVTIGLLLGSVQIPIPGGGSFSLGFAAGALILGLVMGRVGRIGPFVTALPNTAATVLAEIGLLIFLAFAGTKAGSLIVSAIVSGEVVGLLLLGGTMTVILMGGVYLVMRFAFRLGGTRLSGLIGGAQTNPAILAFANSRTAYDVRVALGYSLVYPAAMVVKIVLAQVIVGL</sequence>
<feature type="transmembrane region" description="Helical" evidence="8">
    <location>
        <begin position="64"/>
        <end position="86"/>
    </location>
</feature>
<dbReference type="PANTHER" id="PTHR30445">
    <property type="entry name" value="K(+)_H(+) ANTIPORTER SUBUNIT KHTT"/>
    <property type="match status" value="1"/>
</dbReference>
<dbReference type="Gene3D" id="3.30.70.1450">
    <property type="entry name" value="Regulator of K+ conductance, C-terminal domain"/>
    <property type="match status" value="1"/>
</dbReference>
<dbReference type="InterPro" id="IPR006512">
    <property type="entry name" value="YidE_YbjL"/>
</dbReference>
<dbReference type="RefSeq" id="WP_229385961.1">
    <property type="nucleotide sequence ID" value="NZ_JAGTTN010000008.1"/>
</dbReference>
<dbReference type="GO" id="GO:0008324">
    <property type="term" value="F:monoatomic cation transmembrane transporter activity"/>
    <property type="evidence" value="ECO:0007669"/>
    <property type="project" value="InterPro"/>
</dbReference>
<evidence type="ECO:0000313" key="11">
    <source>
        <dbReference type="Proteomes" id="UP001139354"/>
    </source>
</evidence>
<dbReference type="InterPro" id="IPR006037">
    <property type="entry name" value="RCK_C"/>
</dbReference>
<dbReference type="EMBL" id="JAGTTN010000008">
    <property type="protein sequence ID" value="MCC2033963.1"/>
    <property type="molecule type" value="Genomic_DNA"/>
</dbReference>
<evidence type="ECO:0000256" key="7">
    <source>
        <dbReference type="ARBA" id="ARBA00023136"/>
    </source>
</evidence>
<gene>
    <name evidence="10" type="ORF">KEC57_17385</name>
</gene>
<feature type="transmembrane region" description="Helical" evidence="8">
    <location>
        <begin position="34"/>
        <end position="52"/>
    </location>
</feature>
<reference evidence="10" key="1">
    <citation type="submission" date="2021-04" db="EMBL/GenBank/DDBJ databases">
        <title>Microbacterium tenobrionis sp. nov. and Microbacterium allomyrinae sp. nov., isolated from larvae of Tenobrio molitor and Allomyrina dichotoma, respectively.</title>
        <authorList>
            <person name="Lee S.D."/>
        </authorList>
    </citation>
    <scope>NUCLEOTIDE SEQUENCE</scope>
    <source>
        <strain evidence="10">BWT-G7</strain>
    </source>
</reference>
<dbReference type="Pfam" id="PF02080">
    <property type="entry name" value="TrkA_C"/>
    <property type="match status" value="1"/>
</dbReference>
<evidence type="ECO:0000256" key="5">
    <source>
        <dbReference type="ARBA" id="ARBA00022692"/>
    </source>
</evidence>
<comment type="similarity">
    <text evidence="2">Belongs to the AAE transporter (TC 2.A.81) family.</text>
</comment>
<dbReference type="PANTHER" id="PTHR30445:SF3">
    <property type="entry name" value="TRANSPORT PROTEIN YIDE-RELATED"/>
    <property type="match status" value="1"/>
</dbReference>
<evidence type="ECO:0000256" key="6">
    <source>
        <dbReference type="ARBA" id="ARBA00022989"/>
    </source>
</evidence>
<evidence type="ECO:0000256" key="2">
    <source>
        <dbReference type="ARBA" id="ARBA00009854"/>
    </source>
</evidence>
<feature type="transmembrane region" description="Helical" evidence="8">
    <location>
        <begin position="502"/>
        <end position="524"/>
    </location>
</feature>
<dbReference type="Proteomes" id="UP001139354">
    <property type="component" value="Unassembled WGS sequence"/>
</dbReference>
<evidence type="ECO:0000313" key="10">
    <source>
        <dbReference type="EMBL" id="MCC2033963.1"/>
    </source>
</evidence>
<keyword evidence="6 8" id="KW-1133">Transmembrane helix</keyword>
<name>A0A9X1LYB5_9MICO</name>
<dbReference type="Pfam" id="PF06826">
    <property type="entry name" value="Asp-Al_Ex"/>
    <property type="match status" value="2"/>
</dbReference>
<dbReference type="InterPro" id="IPR050144">
    <property type="entry name" value="AAE_transporter"/>
</dbReference>
<feature type="transmembrane region" description="Helical" evidence="8">
    <location>
        <begin position="415"/>
        <end position="437"/>
    </location>
</feature>
<feature type="transmembrane region" description="Helical" evidence="8">
    <location>
        <begin position="376"/>
        <end position="394"/>
    </location>
</feature>